<dbReference type="EMBL" id="JACANG010000035">
    <property type="protein sequence ID" value="MDM1719957.1"/>
    <property type="molecule type" value="Genomic_DNA"/>
</dbReference>
<dbReference type="Proteomes" id="UP001174419">
    <property type="component" value="Unassembled WGS sequence"/>
</dbReference>
<evidence type="ECO:0000313" key="3">
    <source>
        <dbReference type="Proteomes" id="UP000405075"/>
    </source>
</evidence>
<gene>
    <name evidence="2" type="ORF">GJD93_06265</name>
    <name evidence="1" type="ORF">HX110_12685</name>
</gene>
<reference evidence="1" key="4">
    <citation type="journal article" date="2022" name="Sci. Total Environ.">
        <title>Prevalence, transmission, and molecular epidemiology of tet(X)-positive bacteria among humans, animals, and environmental niches in China: An epidemiological, and genomic-based study.</title>
        <authorList>
            <person name="Dong N."/>
            <person name="Zeng Y."/>
            <person name="Cai C."/>
            <person name="Sun C."/>
            <person name="Lu J."/>
            <person name="Liu C."/>
            <person name="Zhou H."/>
            <person name="Sun Q."/>
            <person name="Shu L."/>
            <person name="Wang H."/>
            <person name="Wang Y."/>
            <person name="Wang S."/>
            <person name="Wu C."/>
            <person name="Chan E.W."/>
            <person name="Chen G."/>
            <person name="Shen Z."/>
            <person name="Chen S."/>
            <person name="Zhang R."/>
        </authorList>
    </citation>
    <scope>NUCLEOTIDE SEQUENCE</scope>
    <source>
        <strain evidence="1">DF49-4</strain>
    </source>
</reference>
<dbReference type="Proteomes" id="UP000405075">
    <property type="component" value="Chromosome"/>
</dbReference>
<evidence type="ECO:0000313" key="2">
    <source>
        <dbReference type="EMBL" id="QGM28824.1"/>
    </source>
</evidence>
<accession>A0AAP4M487</accession>
<dbReference type="AlphaFoldDB" id="A0AAP4M487"/>
<name>A0AAP4M487_9GAMM</name>
<reference evidence="2" key="2">
    <citation type="submission" date="2019-11" db="EMBL/GenBank/DDBJ databases">
        <authorList>
            <person name="Yao H."/>
            <person name="Du X."/>
            <person name="Yu R."/>
            <person name="Li A."/>
        </authorList>
    </citation>
    <scope>NUCLEOTIDE SEQUENCE</scope>
    <source>
        <strain evidence="2">19110F47</strain>
    </source>
</reference>
<protein>
    <submittedName>
        <fullName evidence="1">Uncharacterized protein</fullName>
    </submittedName>
</protein>
<evidence type="ECO:0000313" key="1">
    <source>
        <dbReference type="EMBL" id="MDM1719957.1"/>
    </source>
</evidence>
<dbReference type="EMBL" id="CP046045">
    <property type="protein sequence ID" value="QGM28824.1"/>
    <property type="molecule type" value="Genomic_DNA"/>
</dbReference>
<organism evidence="1 4">
    <name type="scientific">Acinetobacter towneri</name>
    <dbReference type="NCBI Taxonomy" id="202956"/>
    <lineage>
        <taxon>Bacteria</taxon>
        <taxon>Pseudomonadati</taxon>
        <taxon>Pseudomonadota</taxon>
        <taxon>Gammaproteobacteria</taxon>
        <taxon>Moraxellales</taxon>
        <taxon>Moraxellaceae</taxon>
        <taxon>Acinetobacter</taxon>
    </lineage>
</organism>
<reference evidence="3" key="1">
    <citation type="submission" date="2019-11" db="EMBL/GenBank/DDBJ databases">
        <title>Escherichia coli 1916D6.</title>
        <authorList>
            <person name="Yao H."/>
            <person name="Du X."/>
            <person name="Yu R."/>
            <person name="Li A."/>
        </authorList>
    </citation>
    <scope>NUCLEOTIDE SEQUENCE [LARGE SCALE GENOMIC DNA]</scope>
    <source>
        <strain evidence="3">19110F47</strain>
    </source>
</reference>
<reference evidence="1" key="3">
    <citation type="submission" date="2020-06" db="EMBL/GenBank/DDBJ databases">
        <authorList>
            <person name="Dong N."/>
        </authorList>
    </citation>
    <scope>NUCLEOTIDE SEQUENCE</scope>
    <source>
        <strain evidence="1">DF49-4</strain>
    </source>
</reference>
<evidence type="ECO:0000313" key="4">
    <source>
        <dbReference type="Proteomes" id="UP001174419"/>
    </source>
</evidence>
<proteinExistence type="predicted"/>
<sequence>MNHAFFLAFDAYDNPMQLSKVGNWVITFLSPKDQESQIQLAITNVLPRQISAHLQPRRIVIQQSTDAQLWQILQIECFDSQTNQELSFQPDDDIGQAVIQKIIQEFDKYDVNIQLVEDQTV</sequence>